<dbReference type="PANTHER" id="PTHR28026">
    <property type="entry name" value="DUF962 DOMAIN PROTEIN (AFU_ORTHOLOGUE AFUA_8G05310)"/>
    <property type="match status" value="1"/>
</dbReference>
<keyword evidence="2" id="KW-1133">Transmembrane helix</keyword>
<dbReference type="Pfam" id="PF06127">
    <property type="entry name" value="Mpo1-like"/>
    <property type="match status" value="1"/>
</dbReference>
<feature type="transmembrane region" description="Helical" evidence="2">
    <location>
        <begin position="154"/>
        <end position="174"/>
    </location>
</feature>
<reference evidence="3" key="1">
    <citation type="submission" date="2019-11" db="EMBL/GenBank/DDBJ databases">
        <title>Bipolaris sorokiniana Genome sequencing.</title>
        <authorList>
            <person name="Wang H."/>
        </authorList>
    </citation>
    <scope>NUCLEOTIDE SEQUENCE</scope>
</reference>
<feature type="transmembrane region" description="Helical" evidence="2">
    <location>
        <begin position="92"/>
        <end position="111"/>
    </location>
</feature>
<feature type="region of interest" description="Disordered" evidence="1">
    <location>
        <begin position="186"/>
        <end position="222"/>
    </location>
</feature>
<evidence type="ECO:0000256" key="1">
    <source>
        <dbReference type="SAM" id="MobiDB-lite"/>
    </source>
</evidence>
<evidence type="ECO:0000313" key="3">
    <source>
        <dbReference type="EMBL" id="KAF5854392.1"/>
    </source>
</evidence>
<dbReference type="InterPro" id="IPR009305">
    <property type="entry name" value="Mpo1-like"/>
</dbReference>
<feature type="transmembrane region" description="Helical" evidence="2">
    <location>
        <begin position="123"/>
        <end position="142"/>
    </location>
</feature>
<keyword evidence="2" id="KW-0812">Transmembrane</keyword>
<evidence type="ECO:0000256" key="2">
    <source>
        <dbReference type="SAM" id="Phobius"/>
    </source>
</evidence>
<name>A0A8H5ZRM1_COCSA</name>
<dbReference type="Proteomes" id="UP000624244">
    <property type="component" value="Unassembled WGS sequence"/>
</dbReference>
<protein>
    <recommendedName>
        <fullName evidence="5">DUF962-domain-containing protein</fullName>
    </recommendedName>
</protein>
<dbReference type="EMBL" id="WNKQ01000001">
    <property type="protein sequence ID" value="KAF5854392.1"/>
    <property type="molecule type" value="Genomic_DNA"/>
</dbReference>
<feature type="compositionally biased region" description="Basic and acidic residues" evidence="1">
    <location>
        <begin position="186"/>
        <end position="198"/>
    </location>
</feature>
<organism evidence="3 4">
    <name type="scientific">Cochliobolus sativus</name>
    <name type="common">Common root rot and spot blotch fungus</name>
    <name type="synonym">Bipolaris sorokiniana</name>
    <dbReference type="NCBI Taxonomy" id="45130"/>
    <lineage>
        <taxon>Eukaryota</taxon>
        <taxon>Fungi</taxon>
        <taxon>Dikarya</taxon>
        <taxon>Ascomycota</taxon>
        <taxon>Pezizomycotina</taxon>
        <taxon>Dothideomycetes</taxon>
        <taxon>Pleosporomycetidae</taxon>
        <taxon>Pleosporales</taxon>
        <taxon>Pleosporineae</taxon>
        <taxon>Pleosporaceae</taxon>
        <taxon>Bipolaris</taxon>
    </lineage>
</organism>
<evidence type="ECO:0000313" key="4">
    <source>
        <dbReference type="Proteomes" id="UP000624244"/>
    </source>
</evidence>
<keyword evidence="2" id="KW-0472">Membrane</keyword>
<gene>
    <name evidence="3" type="ORF">GGP41_007190</name>
</gene>
<feature type="transmembrane region" description="Helical" evidence="2">
    <location>
        <begin position="32"/>
        <end position="51"/>
    </location>
</feature>
<evidence type="ECO:0008006" key="5">
    <source>
        <dbReference type="Google" id="ProtNLM"/>
    </source>
</evidence>
<dbReference type="AlphaFoldDB" id="A0A8H5ZRM1"/>
<dbReference type="GO" id="GO:0016020">
    <property type="term" value="C:membrane"/>
    <property type="evidence" value="ECO:0007669"/>
    <property type="project" value="GOC"/>
</dbReference>
<sequence length="222" mass="24598">MAIFDLKKNLVFLRADKQRKQYGAYHRDPTNVAIHMVCVPILLGTGFLFGTNTPTLPIRTHPLLTRLHLPPNLGTLAAATYSTLYLLLSPNLAGATITPIVLSLASASNYLTSRFSKTKVNSIAVAVHVVSWILQFVGHGKYEGRKPALLDNLVQALFLAPLFVWYEALFKLGFYKELKRKVEEGVEEEVGRMREGKKGKGKKKLLGEEGGEERGYGTVGEE</sequence>
<dbReference type="PANTHER" id="PTHR28026:SF9">
    <property type="entry name" value="2-HYDROXY-PALMITIC ACID DIOXYGENASE MPO1"/>
    <property type="match status" value="1"/>
</dbReference>
<accession>A0A8H5ZRM1</accession>
<comment type="caution">
    <text evidence="3">The sequence shown here is derived from an EMBL/GenBank/DDBJ whole genome shotgun (WGS) entry which is preliminary data.</text>
</comment>
<proteinExistence type="predicted"/>
<dbReference type="GO" id="GO:0046521">
    <property type="term" value="P:sphingoid catabolic process"/>
    <property type="evidence" value="ECO:0007669"/>
    <property type="project" value="TreeGrafter"/>
</dbReference>
<dbReference type="GO" id="GO:0005783">
    <property type="term" value="C:endoplasmic reticulum"/>
    <property type="evidence" value="ECO:0007669"/>
    <property type="project" value="TreeGrafter"/>
</dbReference>